<sequence>MSDVLRYRNTVDGKAREGSGGDWIASQNPFTGETWAEIPRCTAQDATEAVEAAHRAFRQGAWPALTATARGKLLRRLGDLILRDAETLARIEVRDNGKLFAEMHGQLRYIPEWFHYYGGLADKIEGGVLPLDKTEMFAFTKHEPLGVVVAITPWNSPLLLLAWKLAPALAAGCTVVIKPSEFTSCSTLALMALIEEAGFPPGVVNTVTGYGAEIGSALTEHPLVSKVAFTGGDATGAAVYGSAAKGLKHVTLELGGKSPNIIFDDARIEDAVKGAISGIFAASGQTCIAGSRLLVQRSVYEEVANRVAAFAGTARLGDPMEMETQVGPITTLPQREKVLSYIGIAQDEGARCLLGGGTPKAPGLAQGWFVEPTIFADVTNTMRIAREEVFGPVLSIIPFEDEAHAVEIANDTIYGLAAGVWTGSTRRAFLMADRLQAGTVWVNTYRAVSFMAPFGGYKRSGIGRESGQDAIYEYLQTKTVWMNLAEGVPNPFVLR</sequence>
<dbReference type="FunFam" id="3.40.309.10:FF:000012">
    <property type="entry name" value="Betaine aldehyde dehydrogenase"/>
    <property type="match status" value="1"/>
</dbReference>
<dbReference type="KEGG" id="rgi:RGI145_21750"/>
<comment type="similarity">
    <text evidence="1 5">Belongs to the aldehyde dehydrogenase family.</text>
</comment>
<dbReference type="AlphaFoldDB" id="A0A1L7AMI4"/>
<evidence type="ECO:0000313" key="7">
    <source>
        <dbReference type="EMBL" id="APT59924.1"/>
    </source>
</evidence>
<name>A0A1L7AMI4_9PROT</name>
<evidence type="ECO:0000259" key="6">
    <source>
        <dbReference type="Pfam" id="PF00171"/>
    </source>
</evidence>
<dbReference type="SUPFAM" id="SSF53720">
    <property type="entry name" value="ALDH-like"/>
    <property type="match status" value="1"/>
</dbReference>
<dbReference type="FunFam" id="3.40.605.10:FF:000026">
    <property type="entry name" value="Aldehyde dehydrogenase, putative"/>
    <property type="match status" value="1"/>
</dbReference>
<gene>
    <name evidence="7" type="ORF">RGI145_21750</name>
</gene>
<evidence type="ECO:0000256" key="3">
    <source>
        <dbReference type="ARBA" id="ARBA00023097"/>
    </source>
</evidence>
<feature type="active site" evidence="4">
    <location>
        <position position="253"/>
    </location>
</feature>
<dbReference type="Pfam" id="PF00171">
    <property type="entry name" value="Aldedh"/>
    <property type="match status" value="1"/>
</dbReference>
<dbReference type="InterPro" id="IPR029510">
    <property type="entry name" value="Ald_DH_CS_GLU"/>
</dbReference>
<dbReference type="InterPro" id="IPR016161">
    <property type="entry name" value="Ald_DH/histidinol_DH"/>
</dbReference>
<evidence type="ECO:0000313" key="8">
    <source>
        <dbReference type="Proteomes" id="UP000185494"/>
    </source>
</evidence>
<keyword evidence="3" id="KW-0558">Oxidation</keyword>
<organism evidence="7 8">
    <name type="scientific">Roseomonas gilardii</name>
    <dbReference type="NCBI Taxonomy" id="257708"/>
    <lineage>
        <taxon>Bacteria</taxon>
        <taxon>Pseudomonadati</taxon>
        <taxon>Pseudomonadota</taxon>
        <taxon>Alphaproteobacteria</taxon>
        <taxon>Acetobacterales</taxon>
        <taxon>Roseomonadaceae</taxon>
        <taxon>Roseomonas</taxon>
    </lineage>
</organism>
<proteinExistence type="inferred from homology"/>
<dbReference type="Gene3D" id="3.40.309.10">
    <property type="entry name" value="Aldehyde Dehydrogenase, Chain A, domain 2"/>
    <property type="match status" value="1"/>
</dbReference>
<dbReference type="Proteomes" id="UP000185494">
    <property type="component" value="Chromosome 2"/>
</dbReference>
<dbReference type="InterPro" id="IPR016162">
    <property type="entry name" value="Ald_DH_N"/>
</dbReference>
<dbReference type="CDD" id="cd07114">
    <property type="entry name" value="ALDH_DhaS"/>
    <property type="match status" value="1"/>
</dbReference>
<dbReference type="GO" id="GO:0016620">
    <property type="term" value="F:oxidoreductase activity, acting on the aldehyde or oxo group of donors, NAD or NADP as acceptor"/>
    <property type="evidence" value="ECO:0007669"/>
    <property type="project" value="InterPro"/>
</dbReference>
<protein>
    <submittedName>
        <fullName evidence="7">Carnitine dehydratase</fullName>
    </submittedName>
</protein>
<dbReference type="EMBL" id="CP015584">
    <property type="protein sequence ID" value="APT59924.1"/>
    <property type="molecule type" value="Genomic_DNA"/>
</dbReference>
<dbReference type="RefSeq" id="WP_075800635.1">
    <property type="nucleotide sequence ID" value="NZ_CP015584.1"/>
</dbReference>
<accession>A0A1L7AMI4</accession>
<keyword evidence="2 5" id="KW-0560">Oxidoreductase</keyword>
<evidence type="ECO:0000256" key="5">
    <source>
        <dbReference type="RuleBase" id="RU003345"/>
    </source>
</evidence>
<dbReference type="STRING" id="257708.RGI145_21750"/>
<evidence type="ECO:0000256" key="4">
    <source>
        <dbReference type="PROSITE-ProRule" id="PRU10007"/>
    </source>
</evidence>
<reference evidence="7 8" key="1">
    <citation type="submission" date="2016-05" db="EMBL/GenBank/DDBJ databases">
        <title>Complete Genome and Methylome Analysis of Psychrotrophic Bacterial Isolates from Antarctic Lake Untersee.</title>
        <authorList>
            <person name="Fomenkov A."/>
            <person name="Akimov V.N."/>
            <person name="Vasilyeva L.V."/>
            <person name="Andersen D."/>
            <person name="Vincze T."/>
            <person name="Roberts R.J."/>
        </authorList>
    </citation>
    <scope>NUCLEOTIDE SEQUENCE [LARGE SCALE GENOMIC DNA]</scope>
    <source>
        <strain evidence="7 8">U14-5</strain>
    </source>
</reference>
<dbReference type="FunFam" id="3.40.605.10:FF:000007">
    <property type="entry name" value="NAD/NADP-dependent betaine aldehyde dehydrogenase"/>
    <property type="match status" value="1"/>
</dbReference>
<evidence type="ECO:0000256" key="2">
    <source>
        <dbReference type="ARBA" id="ARBA00023002"/>
    </source>
</evidence>
<evidence type="ECO:0000256" key="1">
    <source>
        <dbReference type="ARBA" id="ARBA00009986"/>
    </source>
</evidence>
<dbReference type="InterPro" id="IPR015590">
    <property type="entry name" value="Aldehyde_DH_dom"/>
</dbReference>
<dbReference type="InterPro" id="IPR016163">
    <property type="entry name" value="Ald_DH_C"/>
</dbReference>
<dbReference type="PANTHER" id="PTHR11699">
    <property type="entry name" value="ALDEHYDE DEHYDROGENASE-RELATED"/>
    <property type="match status" value="1"/>
</dbReference>
<dbReference type="InterPro" id="IPR016160">
    <property type="entry name" value="Ald_DH_CS_CYS"/>
</dbReference>
<dbReference type="PROSITE" id="PS00070">
    <property type="entry name" value="ALDEHYDE_DEHYDR_CYS"/>
    <property type="match status" value="1"/>
</dbReference>
<dbReference type="Gene3D" id="3.40.605.10">
    <property type="entry name" value="Aldehyde Dehydrogenase, Chain A, domain 1"/>
    <property type="match status" value="1"/>
</dbReference>
<dbReference type="PROSITE" id="PS00687">
    <property type="entry name" value="ALDEHYDE_DEHYDR_GLU"/>
    <property type="match status" value="1"/>
</dbReference>
<feature type="domain" description="Aldehyde dehydrogenase" evidence="6">
    <location>
        <begin position="24"/>
        <end position="480"/>
    </location>
</feature>